<evidence type="ECO:0000256" key="1">
    <source>
        <dbReference type="ARBA" id="ARBA00011738"/>
    </source>
</evidence>
<evidence type="ECO:0000313" key="8">
    <source>
        <dbReference type="EMBL" id="OAD63777.1"/>
    </source>
</evidence>
<comment type="similarity">
    <text evidence="5">Belongs to the purine/pyrimidine phosphoribosyltransferase family. PurR subfamily.</text>
</comment>
<dbReference type="InterPro" id="IPR010078">
    <property type="entry name" value="PurR_Bsub"/>
</dbReference>
<evidence type="ECO:0000259" key="6">
    <source>
        <dbReference type="Pfam" id="PF00156"/>
    </source>
</evidence>
<evidence type="ECO:0000259" key="7">
    <source>
        <dbReference type="Pfam" id="PF09182"/>
    </source>
</evidence>
<proteinExistence type="inferred from homology"/>
<accession>A0ABX2UEZ5</accession>
<dbReference type="SUPFAM" id="SSF46785">
    <property type="entry name" value="Winged helix' DNA-binding domain"/>
    <property type="match status" value="1"/>
</dbReference>
<name>A0ABX2UEZ5_9LACO</name>
<evidence type="ECO:0000313" key="9">
    <source>
        <dbReference type="Proteomes" id="UP000077280"/>
    </source>
</evidence>
<dbReference type="Pfam" id="PF00156">
    <property type="entry name" value="Pribosyltran"/>
    <property type="match status" value="1"/>
</dbReference>
<keyword evidence="4" id="KW-0804">Transcription</keyword>
<dbReference type="InterPro" id="IPR036390">
    <property type="entry name" value="WH_DNA-bd_sf"/>
</dbReference>
<evidence type="ECO:0000256" key="5">
    <source>
        <dbReference type="ARBA" id="ARBA00049656"/>
    </source>
</evidence>
<feature type="domain" description="Bacterial purine repressor N-terminal" evidence="7">
    <location>
        <begin position="9"/>
        <end position="78"/>
    </location>
</feature>
<comment type="subunit">
    <text evidence="1">Homodimer.</text>
</comment>
<dbReference type="EMBL" id="LXND01000058">
    <property type="protein sequence ID" value="OAD63777.1"/>
    <property type="molecule type" value="Genomic_DNA"/>
</dbReference>
<dbReference type="CDD" id="cd06223">
    <property type="entry name" value="PRTases_typeI"/>
    <property type="match status" value="1"/>
</dbReference>
<protein>
    <submittedName>
        <fullName evidence="8">Pur operon repressor</fullName>
    </submittedName>
</protein>
<dbReference type="SUPFAM" id="SSF53271">
    <property type="entry name" value="PRTase-like"/>
    <property type="match status" value="1"/>
</dbReference>
<gene>
    <name evidence="8" type="ORF">A7K95_08230</name>
</gene>
<dbReference type="PANTHER" id="PTHR43864">
    <property type="entry name" value="HYPOXANTHINE/GUANINE PHOSPHORIBOSYLTRANSFERASE"/>
    <property type="match status" value="1"/>
</dbReference>
<dbReference type="InterPro" id="IPR036388">
    <property type="entry name" value="WH-like_DNA-bd_sf"/>
</dbReference>
<dbReference type="InterPro" id="IPR015265">
    <property type="entry name" value="PuR_N"/>
</dbReference>
<keyword evidence="2" id="KW-0805">Transcription regulation</keyword>
<sequence>MELIAVSVRRSDRLIDMTRYFLERPHTLVTLRFFAERYDSAKSSISEDMAIIKRTFSNRGTGILETIPGAAGGALFIPTIQKNEAKTIIDDLIQQLSTADRILPGGYLYMSDLLSDPVVLKKVGRLIANEYAQKKVDAIMTVETKGIPIAQSVADYLGVPFIIVRHDSKITEGSTISVNYVSGSSAQIKKMELSKRSLKAGTRVLVVDDYMKGGGTLKGMQALITEFEAELIGTTVFAQGNFNGQRMIDDVTSLLNVDASRAEIQIQPGNYLAKVFD</sequence>
<organism evidence="8 9">
    <name type="scientific">Pediococcus parvulus</name>
    <dbReference type="NCBI Taxonomy" id="54062"/>
    <lineage>
        <taxon>Bacteria</taxon>
        <taxon>Bacillati</taxon>
        <taxon>Bacillota</taxon>
        <taxon>Bacilli</taxon>
        <taxon>Lactobacillales</taxon>
        <taxon>Lactobacillaceae</taxon>
        <taxon>Pediococcus</taxon>
    </lineage>
</organism>
<dbReference type="InterPro" id="IPR029057">
    <property type="entry name" value="PRTase-like"/>
</dbReference>
<reference evidence="8 9" key="1">
    <citation type="submission" date="2016-05" db="EMBL/GenBank/DDBJ databases">
        <title>Draft genome sequence of Pediococcus parvulus 2.6, a probiotic beta-glucan producer strain.</title>
        <authorList>
            <person name="Mohedano M.L."/>
            <person name="Perez-Ramos A."/>
            <person name="Duenas M.T."/>
            <person name="Lamontanara A."/>
            <person name="Orru L."/>
            <person name="Spano G."/>
            <person name="Capozzi V."/>
            <person name="Lopez P."/>
        </authorList>
    </citation>
    <scope>NUCLEOTIDE SEQUENCE [LARGE SCALE GENOMIC DNA]</scope>
    <source>
        <strain evidence="8 9">2.6</strain>
    </source>
</reference>
<comment type="caution">
    <text evidence="8">The sequence shown here is derived from an EMBL/GenBank/DDBJ whole genome shotgun (WGS) entry which is preliminary data.</text>
</comment>
<evidence type="ECO:0000256" key="2">
    <source>
        <dbReference type="ARBA" id="ARBA00023015"/>
    </source>
</evidence>
<dbReference type="InterPro" id="IPR050118">
    <property type="entry name" value="Pur/Pyrimidine_PRTase"/>
</dbReference>
<dbReference type="Gene3D" id="1.10.10.10">
    <property type="entry name" value="Winged helix-like DNA-binding domain superfamily/Winged helix DNA-binding domain"/>
    <property type="match status" value="1"/>
</dbReference>
<evidence type="ECO:0000256" key="4">
    <source>
        <dbReference type="ARBA" id="ARBA00023163"/>
    </source>
</evidence>
<dbReference type="Gene3D" id="3.40.50.2020">
    <property type="match status" value="1"/>
</dbReference>
<feature type="domain" description="Phosphoribosyltransferase" evidence="6">
    <location>
        <begin position="113"/>
        <end position="242"/>
    </location>
</feature>
<keyword evidence="9" id="KW-1185">Reference proteome</keyword>
<dbReference type="PANTHER" id="PTHR43864:SF2">
    <property type="entry name" value="PUR OPERON REPRESSOR"/>
    <property type="match status" value="1"/>
</dbReference>
<dbReference type="InterPro" id="IPR000836">
    <property type="entry name" value="PRTase_dom"/>
</dbReference>
<dbReference type="Proteomes" id="UP000077280">
    <property type="component" value="Unassembled WGS sequence"/>
</dbReference>
<keyword evidence="3" id="KW-0238">DNA-binding</keyword>
<evidence type="ECO:0000256" key="3">
    <source>
        <dbReference type="ARBA" id="ARBA00023125"/>
    </source>
</evidence>
<dbReference type="Pfam" id="PF09182">
    <property type="entry name" value="PuR_N"/>
    <property type="match status" value="1"/>
</dbReference>
<dbReference type="NCBIfam" id="TIGR01743">
    <property type="entry name" value="purR_Bsub"/>
    <property type="match status" value="1"/>
</dbReference>